<name>A0A8J9THA9_PHATR</name>
<evidence type="ECO:0000256" key="1">
    <source>
        <dbReference type="SAM" id="MobiDB-lite"/>
    </source>
</evidence>
<organism evidence="2">
    <name type="scientific">Phaeodactylum tricornutum</name>
    <name type="common">Diatom</name>
    <dbReference type="NCBI Taxonomy" id="2850"/>
    <lineage>
        <taxon>Eukaryota</taxon>
        <taxon>Sar</taxon>
        <taxon>Stramenopiles</taxon>
        <taxon>Ochrophyta</taxon>
        <taxon>Bacillariophyta</taxon>
        <taxon>Bacillariophyceae</taxon>
        <taxon>Bacillariophycidae</taxon>
        <taxon>Naviculales</taxon>
        <taxon>Phaeodactylaceae</taxon>
        <taxon>Phaeodactylum</taxon>
    </lineage>
</organism>
<evidence type="ECO:0000313" key="2">
    <source>
        <dbReference type="EMBL" id="CAG9294721.1"/>
    </source>
</evidence>
<accession>A0A8J9THA9</accession>
<dbReference type="AlphaFoldDB" id="A0A8J9THA9"/>
<feature type="region of interest" description="Disordered" evidence="1">
    <location>
        <begin position="625"/>
        <end position="660"/>
    </location>
</feature>
<gene>
    <name evidence="2" type="ORF">PTTT1_LOCUS55612</name>
</gene>
<sequence length="660" mass="70601">MVVDRVVLWDGTTLLGHGAEEIMSALTDDLASATTSSSWTLHLVKPGRELPSKRVVLPDSKTILLPPVPTLGITFEESLDIRTRATTVSLIRLSDDSPLRGLARVGMVVATLNVSGGAVSHRGLSAMDLGQTLAATASEQGRTILLKSPQNKFLPKLSTTQLSLPSGAVSDWGIKFSDNAKQISAVVDVKDDSPLAPTMRPGQVMLSVGLPNGMEYDDLPTDELYAVLHDSADAADQTRFWIVENRPAPLVDETFVTLPAGKLGVNFVGAPPRINKILPGSPLAGKVFIGQVVDTLVLPQTDEILYQLSAKELVGVLVETNEHTDRVARFINPDTRTLTAPPILPLPDYRALPLPASYPLGIGMTDLNGLVTITSVRKSSPLLKPGAGGEATLLGMAIDTVSFPNGQVLIQRTAAQFNDALKSTSDQEGRILLLKNPNSDTIAFSTLPDRLNIALPAGKLGITFGKTVPPMVERFTEDSPMSSIVPVGMFADMLTLSNGTILSGMTTHELVAELNASSAETERHLFLKNPRNQNPTPAEVVLPDKAMVVLPIGTLGVSFRQTASGCVVSRVHEESQVYHLIRPGMAVDILTVKTGQVFTGLTAKECCRLLRASKETSGRKMILKNPETASMSQRNVVVSESGDLTSVNGDKVYDDESHRG</sequence>
<proteinExistence type="predicted"/>
<feature type="compositionally biased region" description="Polar residues" evidence="1">
    <location>
        <begin position="627"/>
        <end position="648"/>
    </location>
</feature>
<protein>
    <submittedName>
        <fullName evidence="2">Uncharacterized protein</fullName>
    </submittedName>
</protein>
<dbReference type="EMBL" id="OU594950">
    <property type="protein sequence ID" value="CAG9294721.1"/>
    <property type="molecule type" value="Genomic_DNA"/>
</dbReference>
<reference evidence="2" key="1">
    <citation type="submission" date="2022-02" db="EMBL/GenBank/DDBJ databases">
        <authorList>
            <person name="Giguere J D."/>
        </authorList>
    </citation>
    <scope>NUCLEOTIDE SEQUENCE</scope>
    <source>
        <strain evidence="2">CCAP 1055/1</strain>
    </source>
</reference>
<feature type="compositionally biased region" description="Basic and acidic residues" evidence="1">
    <location>
        <begin position="651"/>
        <end position="660"/>
    </location>
</feature>
<dbReference type="Proteomes" id="UP000836788">
    <property type="component" value="Chromosome 9"/>
</dbReference>